<keyword evidence="3" id="KW-0479">Metal-binding</keyword>
<keyword evidence="2" id="KW-0378">Hydrolase</keyword>
<dbReference type="InterPro" id="IPR050792">
    <property type="entry name" value="ADP-ribosylglycohydrolase"/>
</dbReference>
<sequence>MRPDIRARVVRSALWAAYGDALGFISEMTDDGGLARRLKGGHLVRTVGWKRMVGGKFGAFVDLPSGCYSDDTQLRLATSRCIRADGHFDVEAFAKVELPVWLAYALGAGAASKSAAEALASRNTTWFNNFFSRARSQYINSGGNGAAMRIQPHVWARASSSDTLGLVRDVVRNSICSHGHIRGIAGAVVHALALQHALLTNEIPGPDIWEEIVSDLATIGAAVGHDPELSAFWLPHWEHETKASLPAAIRSVQDELRRDLRIVRKSLDASDATASYARSAQDLGALEPSSRGSGTKTALLSLLSCWLFRMDGPNSAIVSVSGLVGSDTDSIATMVGAVMGAVAIEEPGETLADREYIETEAVRLADIAGGKTTSSFMYPDPLVWIAPKNALDCVGTWSGEPYLAGLGRLEFSGEPVGSKSAKDESVWQWARLDFGQRVLCKRRRKLRPLPEESRPQSEEVRMEIRVNEQQLRAYENDRRSLDLFSETRTVEVAPAGSKTLDQLTDEAIKSGFDPAVIGQHLLELAQRDGEIELGIAYVSILLKARKARIKNKR</sequence>
<evidence type="ECO:0000256" key="1">
    <source>
        <dbReference type="ARBA" id="ARBA00010702"/>
    </source>
</evidence>
<feature type="binding site" evidence="3">
    <location>
        <position position="327"/>
    </location>
    <ligand>
        <name>Mg(2+)</name>
        <dbReference type="ChEBI" id="CHEBI:18420"/>
        <label>1</label>
    </ligand>
</feature>
<feature type="binding site" evidence="3">
    <location>
        <position position="70"/>
    </location>
    <ligand>
        <name>Mg(2+)</name>
        <dbReference type="ChEBI" id="CHEBI:18420"/>
        <label>1</label>
    </ligand>
</feature>
<dbReference type="SUPFAM" id="SSF101478">
    <property type="entry name" value="ADP-ribosylglycohydrolase"/>
    <property type="match status" value="1"/>
</dbReference>
<dbReference type="PANTHER" id="PTHR16222:SF24">
    <property type="entry name" value="ADP-RIBOSYLHYDROLASE ARH3"/>
    <property type="match status" value="1"/>
</dbReference>
<dbReference type="InterPro" id="IPR036705">
    <property type="entry name" value="Ribosyl_crysJ1_sf"/>
</dbReference>
<protein>
    <recommendedName>
        <fullName evidence="6">ADP-ribosylglycohydrolase</fullName>
    </recommendedName>
</protein>
<organism evidence="4 5">
    <name type="scientific">Usitatibacter palustris</name>
    <dbReference type="NCBI Taxonomy" id="2732487"/>
    <lineage>
        <taxon>Bacteria</taxon>
        <taxon>Pseudomonadati</taxon>
        <taxon>Pseudomonadota</taxon>
        <taxon>Betaproteobacteria</taxon>
        <taxon>Nitrosomonadales</taxon>
        <taxon>Usitatibacteraceae</taxon>
        <taxon>Usitatibacter</taxon>
    </lineage>
</organism>
<evidence type="ECO:0000313" key="5">
    <source>
        <dbReference type="Proteomes" id="UP000503096"/>
    </source>
</evidence>
<comment type="similarity">
    <text evidence="1">Belongs to the ADP-ribosylglycohydrolase family.</text>
</comment>
<proteinExistence type="inferred from homology"/>
<reference evidence="4 5" key="1">
    <citation type="submission" date="2020-04" db="EMBL/GenBank/DDBJ databases">
        <title>Usitatibacter rugosus gen. nov., sp. nov. and Usitatibacter palustris sp. nov., novel members of Usitatibacteraceae fam. nov. within the order Nitrosomonadales isolated from soil.</title>
        <authorList>
            <person name="Huber K.J."/>
            <person name="Neumann-Schaal M."/>
            <person name="Geppert A."/>
            <person name="Luckner M."/>
            <person name="Wanner G."/>
            <person name="Overmann J."/>
        </authorList>
    </citation>
    <scope>NUCLEOTIDE SEQUENCE [LARGE SCALE GENOMIC DNA]</scope>
    <source>
        <strain evidence="4 5">Swamp67</strain>
    </source>
</reference>
<dbReference type="Gene3D" id="1.10.4080.10">
    <property type="entry name" value="ADP-ribosylation/Crystallin J1"/>
    <property type="match status" value="1"/>
</dbReference>
<dbReference type="InParanoid" id="A0A6M4H612"/>
<dbReference type="GO" id="GO:0046872">
    <property type="term" value="F:metal ion binding"/>
    <property type="evidence" value="ECO:0007669"/>
    <property type="project" value="UniProtKB-KW"/>
</dbReference>
<dbReference type="AlphaFoldDB" id="A0A6M4H612"/>
<dbReference type="InterPro" id="IPR005502">
    <property type="entry name" value="Ribosyl_crysJ1"/>
</dbReference>
<feature type="binding site" evidence="3">
    <location>
        <position position="69"/>
    </location>
    <ligand>
        <name>Mg(2+)</name>
        <dbReference type="ChEBI" id="CHEBI:18420"/>
        <label>1</label>
    </ligand>
</feature>
<feature type="binding site" evidence="3">
    <location>
        <position position="329"/>
    </location>
    <ligand>
        <name>Mg(2+)</name>
        <dbReference type="ChEBI" id="CHEBI:18420"/>
        <label>1</label>
    </ligand>
</feature>
<dbReference type="EMBL" id="CP053073">
    <property type="protein sequence ID" value="QJR14752.1"/>
    <property type="molecule type" value="Genomic_DNA"/>
</dbReference>
<feature type="binding site" evidence="3">
    <location>
        <position position="330"/>
    </location>
    <ligand>
        <name>Mg(2+)</name>
        <dbReference type="ChEBI" id="CHEBI:18420"/>
        <label>1</label>
    </ligand>
</feature>
<evidence type="ECO:0008006" key="6">
    <source>
        <dbReference type="Google" id="ProtNLM"/>
    </source>
</evidence>
<accession>A0A6M4H612</accession>
<evidence type="ECO:0000256" key="2">
    <source>
        <dbReference type="ARBA" id="ARBA00022801"/>
    </source>
</evidence>
<name>A0A6M4H612_9PROT</name>
<dbReference type="Pfam" id="PF03747">
    <property type="entry name" value="ADP_ribosyl_GH"/>
    <property type="match status" value="1"/>
</dbReference>
<gene>
    <name evidence="4" type="ORF">DSM104440_01562</name>
</gene>
<feature type="binding site" evidence="3">
    <location>
        <position position="71"/>
    </location>
    <ligand>
        <name>Mg(2+)</name>
        <dbReference type="ChEBI" id="CHEBI:18420"/>
        <label>1</label>
    </ligand>
</feature>
<dbReference type="Proteomes" id="UP000503096">
    <property type="component" value="Chromosome"/>
</dbReference>
<evidence type="ECO:0000313" key="4">
    <source>
        <dbReference type="EMBL" id="QJR14752.1"/>
    </source>
</evidence>
<dbReference type="PANTHER" id="PTHR16222">
    <property type="entry name" value="ADP-RIBOSYLGLYCOHYDROLASE"/>
    <property type="match status" value="1"/>
</dbReference>
<dbReference type="GO" id="GO:0016787">
    <property type="term" value="F:hydrolase activity"/>
    <property type="evidence" value="ECO:0007669"/>
    <property type="project" value="UniProtKB-KW"/>
</dbReference>
<comment type="cofactor">
    <cofactor evidence="3">
        <name>Mg(2+)</name>
        <dbReference type="ChEBI" id="CHEBI:18420"/>
    </cofactor>
    <text evidence="3">Binds 2 magnesium ions per subunit.</text>
</comment>
<dbReference type="KEGG" id="upl:DSM104440_01562"/>
<keyword evidence="3" id="KW-0460">Magnesium</keyword>
<keyword evidence="5" id="KW-1185">Reference proteome</keyword>
<evidence type="ECO:0000256" key="3">
    <source>
        <dbReference type="PIRSR" id="PIRSR605502-1"/>
    </source>
</evidence>